<dbReference type="GO" id="GO:0016614">
    <property type="term" value="F:oxidoreductase activity, acting on CH-OH group of donors"/>
    <property type="evidence" value="ECO:0007669"/>
    <property type="project" value="InterPro"/>
</dbReference>
<proteinExistence type="inferred from homology"/>
<dbReference type="InterPro" id="IPR000172">
    <property type="entry name" value="GMC_OxRdtase_N"/>
</dbReference>
<evidence type="ECO:0000259" key="7">
    <source>
        <dbReference type="PROSITE" id="PS00623"/>
    </source>
</evidence>
<dbReference type="PIRSF" id="PIRSF000137">
    <property type="entry name" value="Alcohol_oxidase"/>
    <property type="match status" value="1"/>
</dbReference>
<comment type="caution">
    <text evidence="8">The sequence shown here is derived from an EMBL/GenBank/DDBJ whole genome shotgun (WGS) entry which is preliminary data.</text>
</comment>
<dbReference type="NCBIfam" id="TIGR03970">
    <property type="entry name" value="Rv0697"/>
    <property type="match status" value="1"/>
</dbReference>
<dbReference type="Pfam" id="PF00732">
    <property type="entry name" value="GMC_oxred_N"/>
    <property type="match status" value="1"/>
</dbReference>
<dbReference type="PANTHER" id="PTHR11552">
    <property type="entry name" value="GLUCOSE-METHANOL-CHOLINE GMC OXIDOREDUCTASE"/>
    <property type="match status" value="1"/>
</dbReference>
<sequence length="516" mass="55948">MKYDVIIVGGGSAGCTLAARLSEDPARSVLLLEAGPDYPDLSQMPDELKLAYRQSATDAASPYNWAYTGQGTAQQSRPMRVDRGKVIGGSGAINAQVFLRGLPEDCDDWAAQGNDEWSFLKVLPFFRQLETDLDVQDDFHGTDGPIPVRRLDRSEWQPLSRAFHQAALASEFPDVADMNHPDATGVGPLPMNNPENLRVSAALAYLNPKRHRLNLTVKADVMAQRIRFEGQRAVGVDVVSGGEMFTVEGREIVLCAGGIASPQLLMLSGIGPAHHLSEMGIGVVADLPGVGQNLRDHPLVYIELEAKLGVAITGKIPRIHTGLRYTAAGSRSRNDLLIFPTAYASAAAGDPWRDGRPPLPEGMYLACTLERADSAGQLTLMSADPSAPPRLQYHYLETDWDRARMREAIRLCLRFLEHPSFAPLVAKRLAPTDVDLASDDALDAWMCQNVATNQHTSGTCKMGPGTDAMAVVDQYGRVHGMEALRVLDLSICPNVVRANPNATAIMIAERAAGWIP</sequence>
<evidence type="ECO:0000256" key="2">
    <source>
        <dbReference type="ARBA" id="ARBA00010790"/>
    </source>
</evidence>
<feature type="domain" description="Glucose-methanol-choline oxidoreductase N-terminal" evidence="7">
    <location>
        <begin position="84"/>
        <end position="107"/>
    </location>
</feature>
<dbReference type="InterPro" id="IPR023978">
    <property type="entry name" value="GMC_oxidoreductase_bact"/>
</dbReference>
<dbReference type="Proteomes" id="UP000019141">
    <property type="component" value="Unassembled WGS sequence"/>
</dbReference>
<feature type="binding site" evidence="5">
    <location>
        <position position="86"/>
    </location>
    <ligand>
        <name>FAD</name>
        <dbReference type="ChEBI" id="CHEBI:57692"/>
    </ligand>
</feature>
<evidence type="ECO:0000256" key="6">
    <source>
        <dbReference type="RuleBase" id="RU003968"/>
    </source>
</evidence>
<dbReference type="AlphaFoldDB" id="W4LSI5"/>
<dbReference type="HOGENOM" id="CLU_002865_7_1_7"/>
<evidence type="ECO:0000313" key="9">
    <source>
        <dbReference type="Proteomes" id="UP000019141"/>
    </source>
</evidence>
<dbReference type="PROSITE" id="PS00623">
    <property type="entry name" value="GMC_OXRED_1"/>
    <property type="match status" value="1"/>
</dbReference>
<evidence type="ECO:0000256" key="1">
    <source>
        <dbReference type="ARBA" id="ARBA00001974"/>
    </source>
</evidence>
<dbReference type="PANTHER" id="PTHR11552:SF147">
    <property type="entry name" value="CHOLINE DEHYDROGENASE, MITOCHONDRIAL"/>
    <property type="match status" value="1"/>
</dbReference>
<dbReference type="Gene3D" id="3.30.410.40">
    <property type="match status" value="1"/>
</dbReference>
<dbReference type="InterPro" id="IPR012132">
    <property type="entry name" value="GMC_OxRdtase"/>
</dbReference>
<accession>W4LSI5</accession>
<dbReference type="Pfam" id="PF05199">
    <property type="entry name" value="GMC_oxred_C"/>
    <property type="match status" value="1"/>
</dbReference>
<evidence type="ECO:0000313" key="8">
    <source>
        <dbReference type="EMBL" id="ETX00810.1"/>
    </source>
</evidence>
<feature type="binding site" evidence="5">
    <location>
        <begin position="94"/>
        <end position="97"/>
    </location>
    <ligand>
        <name>FAD</name>
        <dbReference type="ChEBI" id="CHEBI:57692"/>
    </ligand>
</feature>
<comment type="similarity">
    <text evidence="2 6">Belongs to the GMC oxidoreductase family.</text>
</comment>
<evidence type="ECO:0000256" key="4">
    <source>
        <dbReference type="ARBA" id="ARBA00022827"/>
    </source>
</evidence>
<dbReference type="Gene3D" id="3.50.50.60">
    <property type="entry name" value="FAD/NAD(P)-binding domain"/>
    <property type="match status" value="1"/>
</dbReference>
<dbReference type="SUPFAM" id="SSF54373">
    <property type="entry name" value="FAD-linked reductases, C-terminal domain"/>
    <property type="match status" value="1"/>
</dbReference>
<dbReference type="InterPro" id="IPR007867">
    <property type="entry name" value="GMC_OxRtase_C"/>
</dbReference>
<reference evidence="8 9" key="1">
    <citation type="journal article" date="2014" name="Nature">
        <title>An environmental bacterial taxon with a large and distinct metabolic repertoire.</title>
        <authorList>
            <person name="Wilson M.C."/>
            <person name="Mori T."/>
            <person name="Ruckert C."/>
            <person name="Uria A.R."/>
            <person name="Helf M.J."/>
            <person name="Takada K."/>
            <person name="Gernert C."/>
            <person name="Steffens U.A."/>
            <person name="Heycke N."/>
            <person name="Schmitt S."/>
            <person name="Rinke C."/>
            <person name="Helfrich E.J."/>
            <person name="Brachmann A.O."/>
            <person name="Gurgui C."/>
            <person name="Wakimoto T."/>
            <person name="Kracht M."/>
            <person name="Crusemann M."/>
            <person name="Hentschel U."/>
            <person name="Abe I."/>
            <person name="Matsunaga S."/>
            <person name="Kalinowski J."/>
            <person name="Takeyama H."/>
            <person name="Piel J."/>
        </authorList>
    </citation>
    <scope>NUCLEOTIDE SEQUENCE [LARGE SCALE GENOMIC DNA]</scope>
    <source>
        <strain evidence="9">TSY1</strain>
    </source>
</reference>
<keyword evidence="9" id="KW-1185">Reference proteome</keyword>
<gene>
    <name evidence="8" type="ORF">ETSY1_09885</name>
</gene>
<protein>
    <recommendedName>
        <fullName evidence="7">Glucose-methanol-choline oxidoreductase N-terminal domain-containing protein</fullName>
    </recommendedName>
</protein>
<evidence type="ECO:0000256" key="3">
    <source>
        <dbReference type="ARBA" id="ARBA00022630"/>
    </source>
</evidence>
<organism evidence="8 9">
    <name type="scientific">Entotheonella factor</name>
    <dbReference type="NCBI Taxonomy" id="1429438"/>
    <lineage>
        <taxon>Bacteria</taxon>
        <taxon>Pseudomonadati</taxon>
        <taxon>Nitrospinota/Tectimicrobiota group</taxon>
        <taxon>Candidatus Tectimicrobiota</taxon>
        <taxon>Candidatus Entotheonellia</taxon>
        <taxon>Candidatus Entotheonellales</taxon>
        <taxon>Candidatus Entotheonellaceae</taxon>
        <taxon>Candidatus Entotheonella</taxon>
    </lineage>
</organism>
<keyword evidence="4 5" id="KW-0274">FAD</keyword>
<keyword evidence="3 6" id="KW-0285">Flavoprotein</keyword>
<name>W4LSI5_ENTF1</name>
<comment type="cofactor">
    <cofactor evidence="1 5">
        <name>FAD</name>
        <dbReference type="ChEBI" id="CHEBI:57692"/>
    </cofactor>
</comment>
<dbReference type="InterPro" id="IPR036188">
    <property type="entry name" value="FAD/NAD-bd_sf"/>
</dbReference>
<dbReference type="PROSITE" id="PS51257">
    <property type="entry name" value="PROKAR_LIPOPROTEIN"/>
    <property type="match status" value="1"/>
</dbReference>
<dbReference type="EMBL" id="AZHW01000301">
    <property type="protein sequence ID" value="ETX00810.1"/>
    <property type="molecule type" value="Genomic_DNA"/>
</dbReference>
<dbReference type="GO" id="GO:0050660">
    <property type="term" value="F:flavin adenine dinucleotide binding"/>
    <property type="evidence" value="ECO:0007669"/>
    <property type="project" value="InterPro"/>
</dbReference>
<dbReference type="SUPFAM" id="SSF51905">
    <property type="entry name" value="FAD/NAD(P)-binding domain"/>
    <property type="match status" value="1"/>
</dbReference>
<evidence type="ECO:0000256" key="5">
    <source>
        <dbReference type="PIRSR" id="PIRSR000137-2"/>
    </source>
</evidence>